<feature type="binding site" evidence="8">
    <location>
        <position position="207"/>
    </location>
    <ligand>
        <name>ATP</name>
        <dbReference type="ChEBI" id="CHEBI:30616"/>
    </ligand>
</feature>
<feature type="binding site" evidence="8">
    <location>
        <position position="144"/>
    </location>
    <ligand>
        <name>ATP</name>
        <dbReference type="ChEBI" id="CHEBI:30616"/>
    </ligand>
</feature>
<feature type="binding site" evidence="8">
    <location>
        <position position="125"/>
    </location>
    <ligand>
        <name>ATP</name>
        <dbReference type="ChEBI" id="CHEBI:30616"/>
    </ligand>
</feature>
<name>A0A4R6RML6_9BURK</name>
<dbReference type="Proteomes" id="UP000294593">
    <property type="component" value="Unassembled WGS sequence"/>
</dbReference>
<comment type="catalytic activity">
    <reaction evidence="8">
        <text>L-tyrosyl-[protein] + ATP = O-(5'-adenylyl)-L-tyrosyl-[protein] + diphosphate</text>
        <dbReference type="Rhea" id="RHEA:54288"/>
        <dbReference type="Rhea" id="RHEA-COMP:10136"/>
        <dbReference type="Rhea" id="RHEA-COMP:13846"/>
        <dbReference type="ChEBI" id="CHEBI:30616"/>
        <dbReference type="ChEBI" id="CHEBI:33019"/>
        <dbReference type="ChEBI" id="CHEBI:46858"/>
        <dbReference type="ChEBI" id="CHEBI:83624"/>
        <dbReference type="EC" id="2.7.7.108"/>
    </reaction>
</comment>
<keyword evidence="3 8" id="KW-0548">Nucleotidyltransferase</keyword>
<evidence type="ECO:0000256" key="1">
    <source>
        <dbReference type="ARBA" id="ARBA00009747"/>
    </source>
</evidence>
<dbReference type="GO" id="GO:0030145">
    <property type="term" value="F:manganese ion binding"/>
    <property type="evidence" value="ECO:0007669"/>
    <property type="project" value="UniProtKB-UniRule"/>
</dbReference>
<organism evidence="9 10">
    <name type="scientific">Aquabacterium commune</name>
    <dbReference type="NCBI Taxonomy" id="70586"/>
    <lineage>
        <taxon>Bacteria</taxon>
        <taxon>Pseudomonadati</taxon>
        <taxon>Pseudomonadota</taxon>
        <taxon>Betaproteobacteria</taxon>
        <taxon>Burkholderiales</taxon>
        <taxon>Aquabacterium</taxon>
    </lineage>
</organism>
<gene>
    <name evidence="8" type="primary">ydiU</name>
    <name evidence="8" type="synonym">selO</name>
    <name evidence="9" type="ORF">EV672_10165</name>
</gene>
<feature type="active site" description="Proton acceptor" evidence="8">
    <location>
        <position position="292"/>
    </location>
</feature>
<keyword evidence="2 8" id="KW-0808">Transferase</keyword>
<comment type="catalytic activity">
    <reaction evidence="8">
        <text>L-threonyl-[protein] + ATP = 3-O-(5'-adenylyl)-L-threonyl-[protein] + diphosphate</text>
        <dbReference type="Rhea" id="RHEA:54292"/>
        <dbReference type="Rhea" id="RHEA-COMP:11060"/>
        <dbReference type="Rhea" id="RHEA-COMP:13847"/>
        <dbReference type="ChEBI" id="CHEBI:30013"/>
        <dbReference type="ChEBI" id="CHEBI:30616"/>
        <dbReference type="ChEBI" id="CHEBI:33019"/>
        <dbReference type="ChEBI" id="CHEBI:138113"/>
        <dbReference type="EC" id="2.7.7.108"/>
    </reaction>
</comment>
<evidence type="ECO:0000256" key="8">
    <source>
        <dbReference type="HAMAP-Rule" id="MF_00692"/>
    </source>
</evidence>
<proteinExistence type="inferred from homology"/>
<evidence type="ECO:0000313" key="10">
    <source>
        <dbReference type="Proteomes" id="UP000294593"/>
    </source>
</evidence>
<dbReference type="AlphaFoldDB" id="A0A4R6RML6"/>
<feature type="binding site" evidence="8">
    <location>
        <position position="156"/>
    </location>
    <ligand>
        <name>ATP</name>
        <dbReference type="ChEBI" id="CHEBI:30616"/>
    </ligand>
</feature>
<dbReference type="NCBIfam" id="NF000658">
    <property type="entry name" value="PRK00029.1"/>
    <property type="match status" value="1"/>
</dbReference>
<comment type="catalytic activity">
    <reaction evidence="8">
        <text>L-tyrosyl-[protein] + UTP = O-(5'-uridylyl)-L-tyrosyl-[protein] + diphosphate</text>
        <dbReference type="Rhea" id="RHEA:83887"/>
        <dbReference type="Rhea" id="RHEA-COMP:10136"/>
        <dbReference type="Rhea" id="RHEA-COMP:20238"/>
        <dbReference type="ChEBI" id="CHEBI:33019"/>
        <dbReference type="ChEBI" id="CHEBI:46398"/>
        <dbReference type="ChEBI" id="CHEBI:46858"/>
        <dbReference type="ChEBI" id="CHEBI:90602"/>
    </reaction>
</comment>
<dbReference type="EC" id="2.7.7.-" evidence="8"/>
<dbReference type="Pfam" id="PF02696">
    <property type="entry name" value="SelO"/>
    <property type="match status" value="1"/>
</dbReference>
<feature type="binding site" evidence="8">
    <location>
        <position position="302"/>
    </location>
    <ligand>
        <name>Mg(2+)</name>
        <dbReference type="ChEBI" id="CHEBI:18420"/>
    </ligand>
</feature>
<comment type="caution">
    <text evidence="9">The sequence shown here is derived from an EMBL/GenBank/DDBJ whole genome shotgun (WGS) entry which is preliminary data.</text>
</comment>
<dbReference type="InterPro" id="IPR003846">
    <property type="entry name" value="SelO"/>
</dbReference>
<feature type="binding site" evidence="8">
    <location>
        <position position="214"/>
    </location>
    <ligand>
        <name>ATP</name>
        <dbReference type="ChEBI" id="CHEBI:30616"/>
    </ligand>
</feature>
<comment type="cofactor">
    <cofactor evidence="8">
        <name>Mg(2+)</name>
        <dbReference type="ChEBI" id="CHEBI:18420"/>
    </cofactor>
    <cofactor evidence="8">
        <name>Mn(2+)</name>
        <dbReference type="ChEBI" id="CHEBI:29035"/>
    </cofactor>
</comment>
<protein>
    <recommendedName>
        <fullName evidence="8">Protein nucleotidyltransferase YdiU</fullName>
        <ecNumber evidence="8">2.7.7.-</ecNumber>
    </recommendedName>
    <alternativeName>
        <fullName evidence="8">Protein adenylyltransferase YdiU</fullName>
        <ecNumber evidence="8">2.7.7.108</ecNumber>
    </alternativeName>
    <alternativeName>
        <fullName evidence="8">Protein uridylyltransferase YdiU</fullName>
        <ecNumber evidence="8">2.7.7.-</ecNumber>
    </alternativeName>
</protein>
<sequence length="540" mass="59455">MSTLRHMPTPAETSSDAGARALSHHFAAPPAEAWLNRFAQLSQDTQARLGVPLGTALSGEPLPTPRWVATSEALARELGWPADWRNDEALQVFSGNAVWPGMAPMATVYSGHQFGQWAGQLGDGRALLLGEISAPLGPQELQLKGAGMTPYSRRADGRAVLRSSIREFLCSEAMHALGIPTTRALALTASPETVRRETLETAAVVTRVAPSFIRFGHFEHFAHSGRPRHHEALAALLDFVIAHHFPQLQGQQGQQGQPQPALALLDAVVQRTAELMAAWQSVGFCHGVMNTDNMSILGLTIDYGPFGFLDAFDPDHICNHSDDRGRYSWNNQPQIGYWNLRALAQALLPLVPDAQDDPKALTEVLQTYEQRFPQAMNARWRAKLGLQAERPEDVELAIDYLRLLAAGRVDFTIAFRRLGSFVSEGAPESMATDARNAPLRDLFLDRAAFDAWALRYAQRLQAEGSTDAERAQRMGRVNPVYVLRNHLAETAIRRAQQGDDSEVQRLHRLLQNPFDVQAGCEADADFPPSWAQSIEVSCSS</sequence>
<comment type="catalytic activity">
    <reaction evidence="8">
        <text>L-seryl-[protein] + ATP = 3-O-(5'-adenylyl)-L-seryl-[protein] + diphosphate</text>
        <dbReference type="Rhea" id="RHEA:58120"/>
        <dbReference type="Rhea" id="RHEA-COMP:9863"/>
        <dbReference type="Rhea" id="RHEA-COMP:15073"/>
        <dbReference type="ChEBI" id="CHEBI:29999"/>
        <dbReference type="ChEBI" id="CHEBI:30616"/>
        <dbReference type="ChEBI" id="CHEBI:33019"/>
        <dbReference type="ChEBI" id="CHEBI:142516"/>
        <dbReference type="EC" id="2.7.7.108"/>
    </reaction>
</comment>
<keyword evidence="6 8" id="KW-0067">ATP-binding</keyword>
<dbReference type="GO" id="GO:0070733">
    <property type="term" value="F:AMPylase activity"/>
    <property type="evidence" value="ECO:0007669"/>
    <property type="project" value="UniProtKB-EC"/>
</dbReference>
<keyword evidence="8" id="KW-0464">Manganese</keyword>
<dbReference type="EC" id="2.7.7.108" evidence="8"/>
<dbReference type="PANTHER" id="PTHR32057:SF14">
    <property type="entry name" value="PROTEIN ADENYLYLTRANSFERASE SELO, MITOCHONDRIAL"/>
    <property type="match status" value="1"/>
</dbReference>
<dbReference type="HAMAP" id="MF_00692">
    <property type="entry name" value="SelO"/>
    <property type="match status" value="1"/>
</dbReference>
<keyword evidence="4 8" id="KW-0479">Metal-binding</keyword>
<dbReference type="EMBL" id="SNXW01000001">
    <property type="protein sequence ID" value="TDP87933.1"/>
    <property type="molecule type" value="Genomic_DNA"/>
</dbReference>
<comment type="function">
    <text evidence="8">Nucleotidyltransferase involved in the post-translational modification of proteins. It can catalyze the addition of adenosine monophosphate (AMP) or uridine monophosphate (UMP) to a protein, resulting in modifications known as AMPylation and UMPylation.</text>
</comment>
<dbReference type="GO" id="GO:0005524">
    <property type="term" value="F:ATP binding"/>
    <property type="evidence" value="ECO:0007669"/>
    <property type="project" value="UniProtKB-UniRule"/>
</dbReference>
<keyword evidence="7 8" id="KW-0460">Magnesium</keyword>
<keyword evidence="5 8" id="KW-0547">Nucleotide-binding</keyword>
<comment type="catalytic activity">
    <reaction evidence="8">
        <text>L-histidyl-[protein] + UTP = N(tele)-(5'-uridylyl)-L-histidyl-[protein] + diphosphate</text>
        <dbReference type="Rhea" id="RHEA:83891"/>
        <dbReference type="Rhea" id="RHEA-COMP:9745"/>
        <dbReference type="Rhea" id="RHEA-COMP:20239"/>
        <dbReference type="ChEBI" id="CHEBI:29979"/>
        <dbReference type="ChEBI" id="CHEBI:33019"/>
        <dbReference type="ChEBI" id="CHEBI:46398"/>
        <dbReference type="ChEBI" id="CHEBI:233474"/>
    </reaction>
</comment>
<feature type="binding site" evidence="8">
    <location>
        <position position="122"/>
    </location>
    <ligand>
        <name>ATP</name>
        <dbReference type="ChEBI" id="CHEBI:30616"/>
    </ligand>
</feature>
<comment type="catalytic activity">
    <reaction evidence="8">
        <text>L-seryl-[protein] + UTP = O-(5'-uridylyl)-L-seryl-[protein] + diphosphate</text>
        <dbReference type="Rhea" id="RHEA:64604"/>
        <dbReference type="Rhea" id="RHEA-COMP:9863"/>
        <dbReference type="Rhea" id="RHEA-COMP:16635"/>
        <dbReference type="ChEBI" id="CHEBI:29999"/>
        <dbReference type="ChEBI" id="CHEBI:33019"/>
        <dbReference type="ChEBI" id="CHEBI:46398"/>
        <dbReference type="ChEBI" id="CHEBI:156051"/>
    </reaction>
</comment>
<evidence type="ECO:0000256" key="5">
    <source>
        <dbReference type="ARBA" id="ARBA00022741"/>
    </source>
</evidence>
<feature type="binding site" evidence="8">
    <location>
        <position position="293"/>
    </location>
    <ligand>
        <name>Mg(2+)</name>
        <dbReference type="ChEBI" id="CHEBI:18420"/>
    </ligand>
</feature>
<dbReference type="PANTHER" id="PTHR32057">
    <property type="entry name" value="PROTEIN ADENYLYLTRANSFERASE SELO, MITOCHONDRIAL"/>
    <property type="match status" value="1"/>
</dbReference>
<keyword evidence="10" id="KW-1185">Reference proteome</keyword>
<evidence type="ECO:0000256" key="4">
    <source>
        <dbReference type="ARBA" id="ARBA00022723"/>
    </source>
</evidence>
<dbReference type="GO" id="GO:0000287">
    <property type="term" value="F:magnesium ion binding"/>
    <property type="evidence" value="ECO:0007669"/>
    <property type="project" value="UniProtKB-UniRule"/>
</dbReference>
<feature type="binding site" evidence="8">
    <location>
        <position position="302"/>
    </location>
    <ligand>
        <name>ATP</name>
        <dbReference type="ChEBI" id="CHEBI:30616"/>
    </ligand>
</feature>
<reference evidence="9 10" key="1">
    <citation type="submission" date="2019-03" db="EMBL/GenBank/DDBJ databases">
        <title>Genomic Encyclopedia of Type Strains, Phase IV (KMG-IV): sequencing the most valuable type-strain genomes for metagenomic binning, comparative biology and taxonomic classification.</title>
        <authorList>
            <person name="Goeker M."/>
        </authorList>
    </citation>
    <scope>NUCLEOTIDE SEQUENCE [LARGE SCALE GENOMIC DNA]</scope>
    <source>
        <strain evidence="9 10">DSM 11901</strain>
    </source>
</reference>
<accession>A0A4R6RML6</accession>
<feature type="binding site" evidence="8">
    <location>
        <position position="124"/>
    </location>
    <ligand>
        <name>ATP</name>
        <dbReference type="ChEBI" id="CHEBI:30616"/>
    </ligand>
</feature>
<feature type="binding site" evidence="8">
    <location>
        <position position="157"/>
    </location>
    <ligand>
        <name>ATP</name>
        <dbReference type="ChEBI" id="CHEBI:30616"/>
    </ligand>
</feature>
<evidence type="ECO:0000256" key="3">
    <source>
        <dbReference type="ARBA" id="ARBA00022695"/>
    </source>
</evidence>
<evidence type="ECO:0000256" key="7">
    <source>
        <dbReference type="ARBA" id="ARBA00022842"/>
    </source>
</evidence>
<evidence type="ECO:0000256" key="2">
    <source>
        <dbReference type="ARBA" id="ARBA00022679"/>
    </source>
</evidence>
<comment type="similarity">
    <text evidence="1 8">Belongs to the SELO family.</text>
</comment>
<evidence type="ECO:0000313" key="9">
    <source>
        <dbReference type="EMBL" id="TDP87933.1"/>
    </source>
</evidence>
<evidence type="ECO:0000256" key="6">
    <source>
        <dbReference type="ARBA" id="ARBA00022840"/>
    </source>
</evidence>